<proteinExistence type="predicted"/>
<dbReference type="AlphaFoldDB" id="A0A1D1UCD7"/>
<protein>
    <recommendedName>
        <fullName evidence="1">Ig-like domain-containing protein</fullName>
    </recommendedName>
</protein>
<dbReference type="PROSITE" id="PS50835">
    <property type="entry name" value="IG_LIKE"/>
    <property type="match status" value="1"/>
</dbReference>
<name>A0A1D1UCD7_RAMVA</name>
<dbReference type="PROSITE" id="PS50092">
    <property type="entry name" value="TSP1"/>
    <property type="match status" value="1"/>
</dbReference>
<dbReference type="Proteomes" id="UP000186922">
    <property type="component" value="Unassembled WGS sequence"/>
</dbReference>
<dbReference type="Gene3D" id="2.20.100.10">
    <property type="entry name" value="Thrombospondin type-1 (TSP1) repeat"/>
    <property type="match status" value="1"/>
</dbReference>
<dbReference type="OrthoDB" id="10512054at2759"/>
<dbReference type="Pfam" id="PF00047">
    <property type="entry name" value="ig"/>
    <property type="match status" value="1"/>
</dbReference>
<dbReference type="InterPro" id="IPR003599">
    <property type="entry name" value="Ig_sub"/>
</dbReference>
<gene>
    <name evidence="2" type="primary">RvY_00071-1</name>
    <name evidence="2" type="synonym">RvY_00071.1</name>
    <name evidence="2" type="ORF">RvY_00071</name>
</gene>
<comment type="caution">
    <text evidence="2">The sequence shown here is derived from an EMBL/GenBank/DDBJ whole genome shotgun (WGS) entry which is preliminary data.</text>
</comment>
<dbReference type="SMART" id="SM00409">
    <property type="entry name" value="IG"/>
    <property type="match status" value="1"/>
</dbReference>
<dbReference type="InterPro" id="IPR013783">
    <property type="entry name" value="Ig-like_fold"/>
</dbReference>
<evidence type="ECO:0000313" key="2">
    <source>
        <dbReference type="EMBL" id="GAU87181.1"/>
    </source>
</evidence>
<dbReference type="InterPro" id="IPR036383">
    <property type="entry name" value="TSP1_rpt_sf"/>
</dbReference>
<accession>A0A1D1UCD7</accession>
<dbReference type="EMBL" id="BDGG01000001">
    <property type="protein sequence ID" value="GAU87181.1"/>
    <property type="molecule type" value="Genomic_DNA"/>
</dbReference>
<feature type="domain" description="Ig-like" evidence="1">
    <location>
        <begin position="63"/>
        <end position="169"/>
    </location>
</feature>
<dbReference type="InterPro" id="IPR007110">
    <property type="entry name" value="Ig-like_dom"/>
</dbReference>
<dbReference type="InterPro" id="IPR000884">
    <property type="entry name" value="TSP1_rpt"/>
</dbReference>
<evidence type="ECO:0000313" key="3">
    <source>
        <dbReference type="Proteomes" id="UP000186922"/>
    </source>
</evidence>
<dbReference type="InterPro" id="IPR036179">
    <property type="entry name" value="Ig-like_dom_sf"/>
</dbReference>
<dbReference type="InterPro" id="IPR013151">
    <property type="entry name" value="Immunoglobulin_dom"/>
</dbReference>
<keyword evidence="3" id="KW-1185">Reference proteome</keyword>
<reference evidence="2 3" key="1">
    <citation type="journal article" date="2016" name="Nat. Commun.">
        <title>Extremotolerant tardigrade genome and improved radiotolerance of human cultured cells by tardigrade-unique protein.</title>
        <authorList>
            <person name="Hashimoto T."/>
            <person name="Horikawa D.D."/>
            <person name="Saito Y."/>
            <person name="Kuwahara H."/>
            <person name="Kozuka-Hata H."/>
            <person name="Shin-I T."/>
            <person name="Minakuchi Y."/>
            <person name="Ohishi K."/>
            <person name="Motoyama A."/>
            <person name="Aizu T."/>
            <person name="Enomoto A."/>
            <person name="Kondo K."/>
            <person name="Tanaka S."/>
            <person name="Hara Y."/>
            <person name="Koshikawa S."/>
            <person name="Sagara H."/>
            <person name="Miura T."/>
            <person name="Yokobori S."/>
            <person name="Miyagawa K."/>
            <person name="Suzuki Y."/>
            <person name="Kubo T."/>
            <person name="Oyama M."/>
            <person name="Kohara Y."/>
            <person name="Fujiyama A."/>
            <person name="Arakawa K."/>
            <person name="Katayama T."/>
            <person name="Toyoda A."/>
            <person name="Kunieda T."/>
        </authorList>
    </citation>
    <scope>NUCLEOTIDE SEQUENCE [LARGE SCALE GENOMIC DNA]</scope>
    <source>
        <strain evidence="2 3">YOKOZUNA-1</strain>
    </source>
</reference>
<organism evidence="2 3">
    <name type="scientific">Ramazzottius varieornatus</name>
    <name type="common">Water bear</name>
    <name type="synonym">Tardigrade</name>
    <dbReference type="NCBI Taxonomy" id="947166"/>
    <lineage>
        <taxon>Eukaryota</taxon>
        <taxon>Metazoa</taxon>
        <taxon>Ecdysozoa</taxon>
        <taxon>Tardigrada</taxon>
        <taxon>Eutardigrada</taxon>
        <taxon>Parachela</taxon>
        <taxon>Hypsibioidea</taxon>
        <taxon>Ramazzottiidae</taxon>
        <taxon>Ramazzottius</taxon>
    </lineage>
</organism>
<dbReference type="Gene3D" id="2.60.40.10">
    <property type="entry name" value="Immunoglobulins"/>
    <property type="match status" value="1"/>
</dbReference>
<sequence>MPPVFSGEKLHGVLNTTANTSDARSHEFSPWSPCTATCAPSYRVRRLLDCPPGPDERCSEVMPCNTTLPECGSDSYPGIDVYLKVGDTENFTCPAHPREPALRPVWYHWSNDAWAQFYSSEDQRILIRDHTHLLELRSATETDQGSYKCVLRYPDGKVKAAYYYHIKVSRHFTLLFEILMGVAALLFAKFERYPTVFYEKGTSEDTV</sequence>
<evidence type="ECO:0000259" key="1">
    <source>
        <dbReference type="PROSITE" id="PS50835"/>
    </source>
</evidence>
<dbReference type="SUPFAM" id="SSF48726">
    <property type="entry name" value="Immunoglobulin"/>
    <property type="match status" value="1"/>
</dbReference>